<protein>
    <recommendedName>
        <fullName evidence="2">Membrane-associated kinase regulator 6</fullName>
    </recommendedName>
</protein>
<dbReference type="EnsemblPlants" id="EMT12115">
    <property type="protein sequence ID" value="EMT12115"/>
    <property type="gene ID" value="F775_21581"/>
</dbReference>
<accession>M8BEI9</accession>
<name>M8BEI9_AEGTA</name>
<dbReference type="PANTHER" id="PTHR34576">
    <property type="entry name" value="MEMBRANE-ASSOCIATED KINASE REGULATOR 6-RELATED"/>
    <property type="match status" value="1"/>
</dbReference>
<proteinExistence type="predicted"/>
<organism evidence="1">
    <name type="scientific">Aegilops tauschii</name>
    <name type="common">Tausch's goatgrass</name>
    <name type="synonym">Aegilops squarrosa</name>
    <dbReference type="NCBI Taxonomy" id="37682"/>
    <lineage>
        <taxon>Eukaryota</taxon>
        <taxon>Viridiplantae</taxon>
        <taxon>Streptophyta</taxon>
        <taxon>Embryophyta</taxon>
        <taxon>Tracheophyta</taxon>
        <taxon>Spermatophyta</taxon>
        <taxon>Magnoliopsida</taxon>
        <taxon>Liliopsida</taxon>
        <taxon>Poales</taxon>
        <taxon>Poaceae</taxon>
        <taxon>BOP clade</taxon>
        <taxon>Pooideae</taxon>
        <taxon>Triticodae</taxon>
        <taxon>Triticeae</taxon>
        <taxon>Triticinae</taxon>
        <taxon>Aegilops</taxon>
    </lineage>
</organism>
<evidence type="ECO:0000313" key="1">
    <source>
        <dbReference type="EnsemblPlants" id="EMT12115"/>
    </source>
</evidence>
<evidence type="ECO:0008006" key="2">
    <source>
        <dbReference type="Google" id="ProtNLM"/>
    </source>
</evidence>
<dbReference type="InterPro" id="IPR044699">
    <property type="entry name" value="MAKR6"/>
</dbReference>
<dbReference type="AlphaFoldDB" id="M8BEI9"/>
<reference evidence="1" key="1">
    <citation type="submission" date="2015-06" db="UniProtKB">
        <authorList>
            <consortium name="EnsemblPlants"/>
        </authorList>
    </citation>
    <scope>IDENTIFICATION</scope>
</reference>
<sequence>MERARGKGRGNVDICTKRHEANLRAAPPIYACHARAQLDASCIRSCTTTPAHSSRSYAQRMDASSRSLPHLAEYDSFFFDESCGRLVHSVGHSYRISTSPSFADLYPDDLFSIFLSSPATSDFDFDLHPPVVDDAPPSPMLQTSASRIFHDGRLLPCEPGGGSCAEDHPADVMGAPCSSAFSSPSTPVPRSPCSPAASKHARPRPTTLCAGRRRAASSSPWKVLRVVMPLYRKGRAIARRHSSRFTLAASPACGATSSVAYHDRAADTDVHDAILYCKKSSGSGV</sequence>
<dbReference type="PANTHER" id="PTHR34576:SF2">
    <property type="entry name" value="MEMBRANE-ASSOCIATED KINASE REGULATOR 6-RELATED"/>
    <property type="match status" value="1"/>
</dbReference>